<feature type="domain" description="DUF2828" evidence="1">
    <location>
        <begin position="43"/>
        <end position="398"/>
    </location>
</feature>
<name>A0A843UFI9_COLES</name>
<evidence type="ECO:0000259" key="2">
    <source>
        <dbReference type="Pfam" id="PF25043"/>
    </source>
</evidence>
<dbReference type="OrthoDB" id="1149618at2759"/>
<comment type="caution">
    <text evidence="3">The sequence shown here is derived from an EMBL/GenBank/DDBJ whole genome shotgun (WGS) entry which is preliminary data.</text>
</comment>
<evidence type="ECO:0000259" key="1">
    <source>
        <dbReference type="Pfam" id="PF11443"/>
    </source>
</evidence>
<accession>A0A843UFI9</accession>
<dbReference type="Proteomes" id="UP000652761">
    <property type="component" value="Unassembled WGS sequence"/>
</dbReference>
<dbReference type="AlphaFoldDB" id="A0A843UFI9"/>
<feature type="domain" description="DUF7788" evidence="2">
    <location>
        <begin position="400"/>
        <end position="589"/>
    </location>
</feature>
<dbReference type="EMBL" id="NMUH01000519">
    <property type="protein sequence ID" value="MQL80670.1"/>
    <property type="molecule type" value="Genomic_DNA"/>
</dbReference>
<dbReference type="PANTHER" id="PTHR31373:SF17">
    <property type="entry name" value="OS06G0652100 PROTEIN"/>
    <property type="match status" value="1"/>
</dbReference>
<dbReference type="Pfam" id="PF11443">
    <property type="entry name" value="DUF2828"/>
    <property type="match status" value="1"/>
</dbReference>
<dbReference type="InterPro" id="IPR058580">
    <property type="entry name" value="DUF2828"/>
</dbReference>
<dbReference type="InterPro" id="IPR011205">
    <property type="entry name" value="UCP015417_vWA"/>
</dbReference>
<proteinExistence type="predicted"/>
<dbReference type="Pfam" id="PF25043">
    <property type="entry name" value="DUF7788"/>
    <property type="match status" value="1"/>
</dbReference>
<dbReference type="InterPro" id="IPR056690">
    <property type="entry name" value="DUF7788"/>
</dbReference>
<evidence type="ECO:0000313" key="3">
    <source>
        <dbReference type="EMBL" id="MQL80670.1"/>
    </source>
</evidence>
<evidence type="ECO:0000313" key="4">
    <source>
        <dbReference type="Proteomes" id="UP000652761"/>
    </source>
</evidence>
<keyword evidence="4" id="KW-1185">Reference proteome</keyword>
<reference evidence="3" key="1">
    <citation type="submission" date="2017-07" db="EMBL/GenBank/DDBJ databases">
        <title>Taro Niue Genome Assembly and Annotation.</title>
        <authorList>
            <person name="Atibalentja N."/>
            <person name="Keating K."/>
            <person name="Fields C.J."/>
        </authorList>
    </citation>
    <scope>NUCLEOTIDE SEQUENCE</scope>
    <source>
        <strain evidence="3">Niue_2</strain>
        <tissue evidence="3">Leaf</tissue>
    </source>
</reference>
<organism evidence="3 4">
    <name type="scientific">Colocasia esculenta</name>
    <name type="common">Wild taro</name>
    <name type="synonym">Arum esculentum</name>
    <dbReference type="NCBI Taxonomy" id="4460"/>
    <lineage>
        <taxon>Eukaryota</taxon>
        <taxon>Viridiplantae</taxon>
        <taxon>Streptophyta</taxon>
        <taxon>Embryophyta</taxon>
        <taxon>Tracheophyta</taxon>
        <taxon>Spermatophyta</taxon>
        <taxon>Magnoliopsida</taxon>
        <taxon>Liliopsida</taxon>
        <taxon>Araceae</taxon>
        <taxon>Aroideae</taxon>
        <taxon>Colocasieae</taxon>
        <taxon>Colocasia</taxon>
    </lineage>
</organism>
<dbReference type="PANTHER" id="PTHR31373">
    <property type="entry name" value="OS06G0652100 PROTEIN"/>
    <property type="match status" value="1"/>
</dbReference>
<dbReference type="PIRSF" id="PIRSF015417">
    <property type="entry name" value="T31B5_30_vWA"/>
    <property type="match status" value="1"/>
</dbReference>
<sequence length="600" mass="66479">MSPPTAAALLGPSKLAPSVAVNNVMPAGKSDAEPKKALSIHGSCGFETTGDPCLDFFFQVVPGTPADVVGDLLAKAWVKDPVTALKLVCNLRAIRGTGKADREGFYAAALWLHRYHPTTLALNTRRFAEAGCLKDLPEILYRLANGANGSDKARAEASSAVAHRERKVSVSCVSLSDEKRKKVAMKKKKKKMEMAGKAVGLYSADRDFRFLHDRVADLFAELLRADLERLRAGDVEKVGLAAKWCPSLDSSYDRSTLLCESIARRLFPLHSDPEYPTLEERHYAYRVRERLRKEVLVPLRRALALPEVLMASNQWELLSYERVASGAMRTHKDLFMRHDGKRLADYQEQVAEGKTTMAAGALLPHEILASACGGEAEDKVAELQWRRMVEDLSKKGKLTNCMAVCAMSGNMEKTLQAACVALGLLVAELSEEPWNRSLITFSRDPQLHRIEGKTLRERANFAVGLEHCDPDLQKVFDMILRTAAEGKLAAENMVKRVFVFGDMEFAKCTGGGRWETDYEAICRKFEEAGYGAAVPEVVFWNLTHEGPSPVLARQRGVALVSGFSKNLVKLFLRECELSNPQDVMRAALDGEEYENLVVFD</sequence>
<gene>
    <name evidence="3" type="ORF">Taro_013128</name>
</gene>
<protein>
    <submittedName>
        <fullName evidence="3">Uncharacterized protein</fullName>
    </submittedName>
</protein>